<accession>E9DFN2</accession>
<protein>
    <submittedName>
        <fullName evidence="1">Uncharacterized protein</fullName>
    </submittedName>
</protein>
<keyword evidence="2" id="KW-1185">Reference proteome</keyword>
<dbReference type="EMBL" id="GL636503">
    <property type="protein sequence ID" value="EFW14889.1"/>
    <property type="molecule type" value="Genomic_DNA"/>
</dbReference>
<evidence type="ECO:0000313" key="1">
    <source>
        <dbReference type="EMBL" id="EFW14889.1"/>
    </source>
</evidence>
<dbReference type="Proteomes" id="UP000002497">
    <property type="component" value="Unassembled WGS sequence"/>
</dbReference>
<dbReference type="STRING" id="443226.E9DFN2"/>
<dbReference type="AlphaFoldDB" id="E9DFN2"/>
<gene>
    <name evidence="1" type="ORF">CPSG_08547</name>
</gene>
<proteinExistence type="predicted"/>
<reference evidence="2" key="2">
    <citation type="submission" date="2010-03" db="EMBL/GenBank/DDBJ databases">
        <title>The genome sequence of Coccidioides posadasii strain Silveira.</title>
        <authorList>
            <consortium name="The Broad Institute Genome Sequencing Center for Infectious Disease"/>
            <person name="Neafsey D."/>
            <person name="Orbach M."/>
            <person name="Henn M.R."/>
            <person name="Cole G.T."/>
            <person name="Galgiani J."/>
            <person name="Gardner M.J."/>
            <person name="Kirkland T.N."/>
            <person name="Taylor J.W."/>
            <person name="Young S.K."/>
            <person name="Zeng Q."/>
            <person name="Koehrsen M."/>
            <person name="Alvarado L."/>
            <person name="Berlin A."/>
            <person name="Borenstein D."/>
            <person name="Chapman S.B."/>
            <person name="Chen Z."/>
            <person name="Engels R."/>
            <person name="Freedman E."/>
            <person name="Gellesch M."/>
            <person name="Goldberg J."/>
            <person name="Griggs A."/>
            <person name="Gujja S."/>
            <person name="Heilman E."/>
            <person name="Heiman D."/>
            <person name="Howarth C."/>
            <person name="Jen D."/>
            <person name="Larson L."/>
            <person name="Mehta T."/>
            <person name="Neiman D."/>
            <person name="Park D."/>
            <person name="Pearson M."/>
            <person name="Richards J."/>
            <person name="Roberts A."/>
            <person name="Saif S."/>
            <person name="Shea T."/>
            <person name="Shenoy N."/>
            <person name="Sisk P."/>
            <person name="Stolte C."/>
            <person name="Sykes S."/>
            <person name="Walk T."/>
            <person name="White J."/>
            <person name="Yandava C."/>
            <person name="Haas B."/>
            <person name="Nusbaum C."/>
            <person name="Birren B."/>
        </authorList>
    </citation>
    <scope>NUCLEOTIDE SEQUENCE [LARGE SCALE GENOMIC DNA]</scope>
    <source>
        <strain evidence="2">RMSCC 757 / Silveira</strain>
    </source>
</reference>
<name>E9DFN2_COCPS</name>
<sequence>MSSLSTVDETSTVNSERESTLISKDKIQQLCEETKLLKKMMKWQEKLNTLQNTQKHSQSESLDIAIFNLIPTKHLSILRPPQHIKHYQTGTYTQYCQFISDIESIHNTSKLNNEDTLTYALTELELITEIGEEFEDSTKIKKNLFIWSLNKLMQTKLNEQLEIPDDIDDIVALAI</sequence>
<dbReference type="VEuPathDB" id="FungiDB:CPSG_08547"/>
<evidence type="ECO:0000313" key="2">
    <source>
        <dbReference type="Proteomes" id="UP000002497"/>
    </source>
</evidence>
<organism evidence="2">
    <name type="scientific">Coccidioides posadasii (strain RMSCC 757 / Silveira)</name>
    <name type="common">Valley fever fungus</name>
    <dbReference type="NCBI Taxonomy" id="443226"/>
    <lineage>
        <taxon>Eukaryota</taxon>
        <taxon>Fungi</taxon>
        <taxon>Dikarya</taxon>
        <taxon>Ascomycota</taxon>
        <taxon>Pezizomycotina</taxon>
        <taxon>Eurotiomycetes</taxon>
        <taxon>Eurotiomycetidae</taxon>
        <taxon>Onygenales</taxon>
        <taxon>Onygenaceae</taxon>
        <taxon>Coccidioides</taxon>
    </lineage>
</organism>
<reference evidence="2" key="1">
    <citation type="journal article" date="2010" name="Genome Res.">
        <title>Population genomic sequencing of Coccidioides fungi reveals recent hybridization and transposon control.</title>
        <authorList>
            <person name="Neafsey D.E."/>
            <person name="Barker B.M."/>
            <person name="Sharpton T.J."/>
            <person name="Stajich J.E."/>
            <person name="Park D.J."/>
            <person name="Whiston E."/>
            <person name="Hung C.-Y."/>
            <person name="McMahan C."/>
            <person name="White J."/>
            <person name="Sykes S."/>
            <person name="Heiman D."/>
            <person name="Young S."/>
            <person name="Zeng Q."/>
            <person name="Abouelleil A."/>
            <person name="Aftuck L."/>
            <person name="Bessette D."/>
            <person name="Brown A."/>
            <person name="FitzGerald M."/>
            <person name="Lui A."/>
            <person name="Macdonald J.P."/>
            <person name="Priest M."/>
            <person name="Orbach M.J."/>
            <person name="Galgiani J.N."/>
            <person name="Kirkland T.N."/>
            <person name="Cole G.T."/>
            <person name="Birren B.W."/>
            <person name="Henn M.R."/>
            <person name="Taylor J.W."/>
            <person name="Rounsley S.D."/>
        </authorList>
    </citation>
    <scope>NUCLEOTIDE SEQUENCE [LARGE SCALE GENOMIC DNA]</scope>
    <source>
        <strain evidence="2">RMSCC 757 / Silveira</strain>
    </source>
</reference>
<dbReference type="VEuPathDB" id="FungiDB:D8B26_008430"/>
<dbReference type="HOGENOM" id="CLU_1532406_0_0_1"/>